<reference evidence="3 4" key="1">
    <citation type="submission" date="2021-03" db="EMBL/GenBank/DDBJ databases">
        <title>Microbacterium pauli sp. nov., isolated from microfiltered milk.</title>
        <authorList>
            <person name="Bellassi P."/>
            <person name="Fontana A."/>
            <person name="Callegari M.L."/>
            <person name="Lorenzo M."/>
            <person name="Cappa F."/>
        </authorList>
    </citation>
    <scope>NUCLEOTIDE SEQUENCE [LARGE SCALE GENOMIC DNA]</scope>
    <source>
        <strain evidence="3 4">DSM 18909</strain>
    </source>
</reference>
<feature type="transmembrane region" description="Helical" evidence="2">
    <location>
        <begin position="32"/>
        <end position="54"/>
    </location>
</feature>
<evidence type="ECO:0008006" key="5">
    <source>
        <dbReference type="Google" id="ProtNLM"/>
    </source>
</evidence>
<dbReference type="RefSeq" id="WP_215487247.1">
    <property type="nucleotide sequence ID" value="NZ_BAAAPJ010000002.1"/>
</dbReference>
<dbReference type="SUPFAM" id="SSF69322">
    <property type="entry name" value="Tricorn protease domain 2"/>
    <property type="match status" value="1"/>
</dbReference>
<evidence type="ECO:0000313" key="4">
    <source>
        <dbReference type="Proteomes" id="UP000740605"/>
    </source>
</evidence>
<keyword evidence="2" id="KW-0472">Membrane</keyword>
<dbReference type="Proteomes" id="UP000740605">
    <property type="component" value="Unassembled WGS sequence"/>
</dbReference>
<keyword evidence="2" id="KW-0812">Transmembrane</keyword>
<proteinExistence type="predicted"/>
<dbReference type="EMBL" id="JAFLHG010000006">
    <property type="protein sequence ID" value="MBT8798009.1"/>
    <property type="molecule type" value="Genomic_DNA"/>
</dbReference>
<accession>A0ABS5XV27</accession>
<sequence length="492" mass="50957">MSTEPRRGAAGGAVRGDAPGRRQQRRRRRSRAFLGAFAIVVAVLAVIGLAGAAVTTAQGPRATRVSVDPDAASRNAGSRVIFTTTQSLADVTPDQVTVTPATSFTVDTSGRSVGVRFALPLWDDTQYTVTITDVVGVGGAASTTLSESFTTPKLQTYILQRGNEGAGGDTVFQTDLEGDAAVPVFTAPQIEDFRATSSHLVISTIDDDGHSHLTVTDLDGGSQRDLPLPGTGSVTNLQSADRGDLIGYTFTDANIGAAGARENVLYTASLADAQADTDPTAITRSGGESRVGDWRFVPGTDTLLTLTYDGALTLVSPPTASGGASAPVALGNAVAIDGIARGSTTVIVERVTGPAAIDLSTAQEVPLAATDTSLGQVNRVIPMADGTTLRVLAILDGFTVRSTTVHVVDAAGAARPVFDIDPKDTLIDTCVSPSGRYAAFLIAPDAVSNTYDGHRLPLPKKVQTHVVSLADGTEQVALQGFDISWCQTPPRM</sequence>
<dbReference type="Gene3D" id="2.130.10.120">
    <property type="entry name" value="Prolyl oligopeptidase, N-terminal domain"/>
    <property type="match status" value="1"/>
</dbReference>
<protein>
    <recommendedName>
        <fullName evidence="5">SbsA Ig-like domain-containing protein</fullName>
    </recommendedName>
</protein>
<evidence type="ECO:0000256" key="2">
    <source>
        <dbReference type="SAM" id="Phobius"/>
    </source>
</evidence>
<evidence type="ECO:0000256" key="1">
    <source>
        <dbReference type="SAM" id="MobiDB-lite"/>
    </source>
</evidence>
<organism evidence="3 4">
    <name type="scientific">Microbacterium flavum</name>
    <dbReference type="NCBI Taxonomy" id="415216"/>
    <lineage>
        <taxon>Bacteria</taxon>
        <taxon>Bacillati</taxon>
        <taxon>Actinomycetota</taxon>
        <taxon>Actinomycetes</taxon>
        <taxon>Micrococcales</taxon>
        <taxon>Microbacteriaceae</taxon>
        <taxon>Microbacterium</taxon>
    </lineage>
</organism>
<keyword evidence="4" id="KW-1185">Reference proteome</keyword>
<comment type="caution">
    <text evidence="3">The sequence shown here is derived from an EMBL/GenBank/DDBJ whole genome shotgun (WGS) entry which is preliminary data.</text>
</comment>
<feature type="region of interest" description="Disordered" evidence="1">
    <location>
        <begin position="1"/>
        <end position="27"/>
    </location>
</feature>
<name>A0ABS5XV27_9MICO</name>
<evidence type="ECO:0000313" key="3">
    <source>
        <dbReference type="EMBL" id="MBT8798009.1"/>
    </source>
</evidence>
<gene>
    <name evidence="3" type="ORF">J0P97_07990</name>
</gene>
<keyword evidence="2" id="KW-1133">Transmembrane helix</keyword>